<evidence type="ECO:0000256" key="1">
    <source>
        <dbReference type="ARBA" id="ARBA00004127"/>
    </source>
</evidence>
<evidence type="ECO:0000256" key="3">
    <source>
        <dbReference type="ARBA" id="ARBA00022989"/>
    </source>
</evidence>
<keyword evidence="10" id="KW-1185">Reference proteome</keyword>
<dbReference type="EMBL" id="JAJOMB010000025">
    <property type="protein sequence ID" value="MCD5315841.1"/>
    <property type="molecule type" value="Genomic_DNA"/>
</dbReference>
<keyword evidence="2 7" id="KW-0812">Transmembrane</keyword>
<keyword evidence="5" id="KW-0443">Lipid metabolism</keyword>
<dbReference type="AlphaFoldDB" id="A0A9X1NLC7"/>
<dbReference type="GO" id="GO:0016020">
    <property type="term" value="C:membrane"/>
    <property type="evidence" value="ECO:0007669"/>
    <property type="project" value="GOC"/>
</dbReference>
<dbReference type="GO" id="GO:0005506">
    <property type="term" value="F:iron ion binding"/>
    <property type="evidence" value="ECO:0007669"/>
    <property type="project" value="InterPro"/>
</dbReference>
<dbReference type="GO" id="GO:0050479">
    <property type="term" value="F:glyceryl-ether monooxygenase activity"/>
    <property type="evidence" value="ECO:0007669"/>
    <property type="project" value="TreeGrafter"/>
</dbReference>
<sequence length="307" mass="33346">MPQQPAQSPARTNRVSGRNLLQHSVYPALWAMIAGAGFAALGLGWDLPTVSAGFLVAVLLYLTLLERALPFDTAWQPQPREWIFYGIFFGFTMAGGALAQFLTALAVQSLATVSPSWPMPVQVPLALLISSLAGYLVHRLGHRSPLLWRFHGVHHTPGKVNVANNGVNHVLDVAFAQFVIQIGLVVGGFSAPAVFLAGLFTTAHGYFAHANVDVRLGRLNYLVVGPEQHRLHHSTDLTEAGHYGSEIPLWDHLFGTYTWLPGRVPVAVGLSDPGAFPGEFAPVASLLHPFRRRRPSPASPLVLEDLR</sequence>
<keyword evidence="6 7" id="KW-0472">Membrane</keyword>
<dbReference type="GO" id="GO:0006643">
    <property type="term" value="P:membrane lipid metabolic process"/>
    <property type="evidence" value="ECO:0007669"/>
    <property type="project" value="TreeGrafter"/>
</dbReference>
<evidence type="ECO:0000256" key="6">
    <source>
        <dbReference type="ARBA" id="ARBA00023136"/>
    </source>
</evidence>
<dbReference type="Proteomes" id="UP001138997">
    <property type="component" value="Unassembled WGS sequence"/>
</dbReference>
<protein>
    <submittedName>
        <fullName evidence="9">Sterol desaturase family protein</fullName>
    </submittedName>
</protein>
<feature type="transmembrane region" description="Helical" evidence="7">
    <location>
        <begin position="119"/>
        <end position="137"/>
    </location>
</feature>
<dbReference type="PANTHER" id="PTHR21624:SF1">
    <property type="entry name" value="ALKYLGLYCEROL MONOOXYGENASE"/>
    <property type="match status" value="1"/>
</dbReference>
<evidence type="ECO:0000313" key="10">
    <source>
        <dbReference type="Proteomes" id="UP001138997"/>
    </source>
</evidence>
<organism evidence="9 10">
    <name type="scientific">Kineosporia babensis</name>
    <dbReference type="NCBI Taxonomy" id="499548"/>
    <lineage>
        <taxon>Bacteria</taxon>
        <taxon>Bacillati</taxon>
        <taxon>Actinomycetota</taxon>
        <taxon>Actinomycetes</taxon>
        <taxon>Kineosporiales</taxon>
        <taxon>Kineosporiaceae</taxon>
        <taxon>Kineosporia</taxon>
    </lineage>
</organism>
<dbReference type="Pfam" id="PF04116">
    <property type="entry name" value="FA_hydroxylase"/>
    <property type="match status" value="1"/>
</dbReference>
<keyword evidence="4" id="KW-0560">Oxidoreductase</keyword>
<feature type="transmembrane region" description="Helical" evidence="7">
    <location>
        <begin position="24"/>
        <end position="45"/>
    </location>
</feature>
<evidence type="ECO:0000256" key="7">
    <source>
        <dbReference type="SAM" id="Phobius"/>
    </source>
</evidence>
<evidence type="ECO:0000256" key="2">
    <source>
        <dbReference type="ARBA" id="ARBA00022692"/>
    </source>
</evidence>
<name>A0A9X1NLC7_9ACTN</name>
<feature type="domain" description="Fatty acid hydroxylase" evidence="8">
    <location>
        <begin position="124"/>
        <end position="256"/>
    </location>
</feature>
<evidence type="ECO:0000313" key="9">
    <source>
        <dbReference type="EMBL" id="MCD5315841.1"/>
    </source>
</evidence>
<gene>
    <name evidence="9" type="ORF">LR394_33605</name>
</gene>
<comment type="caution">
    <text evidence="9">The sequence shown here is derived from an EMBL/GenBank/DDBJ whole genome shotgun (WGS) entry which is preliminary data.</text>
</comment>
<dbReference type="GO" id="GO:0012505">
    <property type="term" value="C:endomembrane system"/>
    <property type="evidence" value="ECO:0007669"/>
    <property type="project" value="UniProtKB-SubCell"/>
</dbReference>
<proteinExistence type="predicted"/>
<dbReference type="InterPro" id="IPR051689">
    <property type="entry name" value="Sterol_desaturase/TMEM195"/>
</dbReference>
<dbReference type="InterPro" id="IPR006694">
    <property type="entry name" value="Fatty_acid_hydroxylase"/>
</dbReference>
<evidence type="ECO:0000256" key="4">
    <source>
        <dbReference type="ARBA" id="ARBA00023002"/>
    </source>
</evidence>
<accession>A0A9X1NLC7</accession>
<feature type="transmembrane region" description="Helical" evidence="7">
    <location>
        <begin position="51"/>
        <end position="70"/>
    </location>
</feature>
<evidence type="ECO:0000256" key="5">
    <source>
        <dbReference type="ARBA" id="ARBA00023098"/>
    </source>
</evidence>
<feature type="transmembrane region" description="Helical" evidence="7">
    <location>
        <begin position="82"/>
        <end position="107"/>
    </location>
</feature>
<dbReference type="RefSeq" id="WP_231448662.1">
    <property type="nucleotide sequence ID" value="NZ_JAJOMB010000025.1"/>
</dbReference>
<dbReference type="GO" id="GO:0008610">
    <property type="term" value="P:lipid biosynthetic process"/>
    <property type="evidence" value="ECO:0007669"/>
    <property type="project" value="InterPro"/>
</dbReference>
<reference evidence="9" key="1">
    <citation type="submission" date="2021-11" db="EMBL/GenBank/DDBJ databases">
        <title>Streptomyces corallinus and Kineosporia corallina sp. nov., two new coral-derived marine actinobacteria.</title>
        <authorList>
            <person name="Buangrab K."/>
            <person name="Sutthacheep M."/>
            <person name="Yeemin T."/>
            <person name="Harunari E."/>
            <person name="Igarashi Y."/>
            <person name="Sripreechasak P."/>
            <person name="Kanchanasin P."/>
            <person name="Tanasupawat S."/>
            <person name="Phongsopitanun W."/>
        </authorList>
    </citation>
    <scope>NUCLEOTIDE SEQUENCE</scope>
    <source>
        <strain evidence="9">JCM 31032</strain>
    </source>
</reference>
<evidence type="ECO:0000259" key="8">
    <source>
        <dbReference type="Pfam" id="PF04116"/>
    </source>
</evidence>
<keyword evidence="3 7" id="KW-1133">Transmembrane helix</keyword>
<dbReference type="PANTHER" id="PTHR21624">
    <property type="entry name" value="STEROL DESATURASE-RELATED PROTEIN"/>
    <property type="match status" value="1"/>
</dbReference>
<comment type="subcellular location">
    <subcellularLocation>
        <location evidence="1">Endomembrane system</location>
        <topology evidence="1">Multi-pass membrane protein</topology>
    </subcellularLocation>
</comment>